<name>A0ABN8HZC3_9NEOP</name>
<feature type="non-terminal residue" evidence="1">
    <location>
        <position position="100"/>
    </location>
</feature>
<reference evidence="1" key="1">
    <citation type="submission" date="2022-03" db="EMBL/GenBank/DDBJ databases">
        <authorList>
            <person name="Martin H S."/>
        </authorList>
    </citation>
    <scope>NUCLEOTIDE SEQUENCE</scope>
</reference>
<accession>A0ABN8HZC3</accession>
<dbReference type="Proteomes" id="UP000837857">
    <property type="component" value="Chromosome 15"/>
</dbReference>
<proteinExistence type="predicted"/>
<protein>
    <submittedName>
        <fullName evidence="1">Uncharacterized protein</fullName>
    </submittedName>
</protein>
<evidence type="ECO:0000313" key="1">
    <source>
        <dbReference type="EMBL" id="CAH2043470.1"/>
    </source>
</evidence>
<dbReference type="EMBL" id="OW152827">
    <property type="protein sequence ID" value="CAH2043470.1"/>
    <property type="molecule type" value="Genomic_DNA"/>
</dbReference>
<evidence type="ECO:0000313" key="2">
    <source>
        <dbReference type="Proteomes" id="UP000837857"/>
    </source>
</evidence>
<keyword evidence="2" id="KW-1185">Reference proteome</keyword>
<organism evidence="1 2">
    <name type="scientific">Iphiclides podalirius</name>
    <name type="common">scarce swallowtail</name>
    <dbReference type="NCBI Taxonomy" id="110791"/>
    <lineage>
        <taxon>Eukaryota</taxon>
        <taxon>Metazoa</taxon>
        <taxon>Ecdysozoa</taxon>
        <taxon>Arthropoda</taxon>
        <taxon>Hexapoda</taxon>
        <taxon>Insecta</taxon>
        <taxon>Pterygota</taxon>
        <taxon>Neoptera</taxon>
        <taxon>Endopterygota</taxon>
        <taxon>Lepidoptera</taxon>
        <taxon>Glossata</taxon>
        <taxon>Ditrysia</taxon>
        <taxon>Papilionoidea</taxon>
        <taxon>Papilionidae</taxon>
        <taxon>Papilioninae</taxon>
        <taxon>Iphiclides</taxon>
    </lineage>
</organism>
<sequence length="100" mass="10977">MKTVRSSNGRRFRRVAALGDEANSFIRGEWAALKTAERRVVSDSVYTNTGRVSNVCGAVCRGVIYARHGAARGVARDACPNSFWTAAWRPFALDEPNAFV</sequence>
<gene>
    <name evidence="1" type="ORF">IPOD504_LOCUS4307</name>
</gene>